<protein>
    <submittedName>
        <fullName evidence="1">Uncharacterized protein</fullName>
    </submittedName>
</protein>
<evidence type="ECO:0000313" key="2">
    <source>
        <dbReference type="Proteomes" id="UP001224890"/>
    </source>
</evidence>
<accession>A0AAJ0AQD8</accession>
<dbReference type="AlphaFoldDB" id="A0AAJ0AQD8"/>
<comment type="caution">
    <text evidence="1">The sequence shown here is derived from an EMBL/GenBank/DDBJ whole genome shotgun (WGS) entry which is preliminary data.</text>
</comment>
<reference evidence="1" key="1">
    <citation type="submission" date="2021-06" db="EMBL/GenBank/DDBJ databases">
        <title>Comparative genomics, transcriptomics and evolutionary studies reveal genomic signatures of adaptation to plant cell wall in hemibiotrophic fungi.</title>
        <authorList>
            <consortium name="DOE Joint Genome Institute"/>
            <person name="Baroncelli R."/>
            <person name="Diaz J.F."/>
            <person name="Benocci T."/>
            <person name="Peng M."/>
            <person name="Battaglia E."/>
            <person name="Haridas S."/>
            <person name="Andreopoulos W."/>
            <person name="Labutti K."/>
            <person name="Pangilinan J."/>
            <person name="Floch G.L."/>
            <person name="Makela M.R."/>
            <person name="Henrissat B."/>
            <person name="Grigoriev I.V."/>
            <person name="Crouch J.A."/>
            <person name="De Vries R.P."/>
            <person name="Sukno S.A."/>
            <person name="Thon M.R."/>
        </authorList>
    </citation>
    <scope>NUCLEOTIDE SEQUENCE</scope>
    <source>
        <strain evidence="1">CBS 193.32</strain>
    </source>
</reference>
<sequence>MQASPSLRPCAEPAGSWVVGRPDQGYFLLEDGERFPSLQLAKFRKACRLWAIVEAKDVGKIYRWYEFIKQCFRRGQTGPPTRGSKQDLQLGTVFNGSADKAIGRLLKQAAAYAMIFRTMYVIMTDHATFMFLVFRDMDISHDSTAADLWYKGVGETVEVTLVRPHEGEDFEGPLAGFFAEARKKTPLDTFYGIMDGLGEELCGEEDRDPPCLPQGERRVMRGGGVWDEVKCRLIEGSTPPRLVPAPR</sequence>
<name>A0AAJ0AQD8_9PEZI</name>
<dbReference type="Proteomes" id="UP001224890">
    <property type="component" value="Unassembled WGS sequence"/>
</dbReference>
<proteinExistence type="predicted"/>
<evidence type="ECO:0000313" key="1">
    <source>
        <dbReference type="EMBL" id="KAK1688455.1"/>
    </source>
</evidence>
<dbReference type="EMBL" id="JAHMHR010000011">
    <property type="protein sequence ID" value="KAK1688455.1"/>
    <property type="molecule type" value="Genomic_DNA"/>
</dbReference>
<organism evidence="1 2">
    <name type="scientific">Colletotrichum godetiae</name>
    <dbReference type="NCBI Taxonomy" id="1209918"/>
    <lineage>
        <taxon>Eukaryota</taxon>
        <taxon>Fungi</taxon>
        <taxon>Dikarya</taxon>
        <taxon>Ascomycota</taxon>
        <taxon>Pezizomycotina</taxon>
        <taxon>Sordariomycetes</taxon>
        <taxon>Hypocreomycetidae</taxon>
        <taxon>Glomerellales</taxon>
        <taxon>Glomerellaceae</taxon>
        <taxon>Colletotrichum</taxon>
        <taxon>Colletotrichum acutatum species complex</taxon>
    </lineage>
</organism>
<gene>
    <name evidence="1" type="ORF">BDP55DRAFT_766391</name>
</gene>
<keyword evidence="2" id="KW-1185">Reference proteome</keyword>
<dbReference type="GeneID" id="85465493"/>
<dbReference type="RefSeq" id="XP_060432150.1">
    <property type="nucleotide sequence ID" value="XM_060580967.1"/>
</dbReference>